<proteinExistence type="predicted"/>
<sequence length="103" mass="11650">MDNSAMSCPSRSSTEYRHRSSIELSSSLSSTEDRCQHFTKNIDEEEMRFSPSFGNVMLASGRTQAYLLSLLAPTIEVRLRQPSIRSVNSLTDNNFYKCASNNF</sequence>
<evidence type="ECO:0000256" key="1">
    <source>
        <dbReference type="SAM" id="MobiDB-lite"/>
    </source>
</evidence>
<feature type="compositionally biased region" description="Polar residues" evidence="1">
    <location>
        <begin position="1"/>
        <end position="13"/>
    </location>
</feature>
<dbReference type="InParanoid" id="A0A3P7G6F2"/>
<feature type="region of interest" description="Disordered" evidence="1">
    <location>
        <begin position="1"/>
        <end position="32"/>
    </location>
</feature>
<keyword evidence="3" id="KW-1185">Reference proteome</keyword>
<name>A0A3P7G6F2_WUCBA</name>
<evidence type="ECO:0000313" key="2">
    <source>
        <dbReference type="EMBL" id="VDM17015.1"/>
    </source>
</evidence>
<reference evidence="2 3" key="1">
    <citation type="submission" date="2018-11" db="EMBL/GenBank/DDBJ databases">
        <authorList>
            <consortium name="Pathogen Informatics"/>
        </authorList>
    </citation>
    <scope>NUCLEOTIDE SEQUENCE [LARGE SCALE GENOMIC DNA]</scope>
</reference>
<evidence type="ECO:0000313" key="3">
    <source>
        <dbReference type="Proteomes" id="UP000270924"/>
    </source>
</evidence>
<dbReference type="Proteomes" id="UP000270924">
    <property type="component" value="Unassembled WGS sequence"/>
</dbReference>
<accession>A0A3P7G6F2</accession>
<dbReference type="OrthoDB" id="5832189at2759"/>
<dbReference type="AlphaFoldDB" id="A0A3P7G6F2"/>
<protein>
    <submittedName>
        <fullName evidence="2">Uncharacterized protein</fullName>
    </submittedName>
</protein>
<organism evidence="2 3">
    <name type="scientific">Wuchereria bancrofti</name>
    <dbReference type="NCBI Taxonomy" id="6293"/>
    <lineage>
        <taxon>Eukaryota</taxon>
        <taxon>Metazoa</taxon>
        <taxon>Ecdysozoa</taxon>
        <taxon>Nematoda</taxon>
        <taxon>Chromadorea</taxon>
        <taxon>Rhabditida</taxon>
        <taxon>Spirurina</taxon>
        <taxon>Spiruromorpha</taxon>
        <taxon>Filarioidea</taxon>
        <taxon>Onchocercidae</taxon>
        <taxon>Wuchereria</taxon>
    </lineage>
</organism>
<dbReference type="EMBL" id="UYWW01009704">
    <property type="protein sequence ID" value="VDM17015.1"/>
    <property type="molecule type" value="Genomic_DNA"/>
</dbReference>
<gene>
    <name evidence="2" type="ORF">WBA_LOCUS9597</name>
</gene>